<dbReference type="AlphaFoldDB" id="A0A1H2QSL1"/>
<keyword evidence="2" id="KW-1185">Reference proteome</keyword>
<proteinExistence type="predicted"/>
<sequence length="247" mass="27176">MNAIVDRAHPLTLRYDVWTTDSASLTSARLLNHTRGVTLRNYWLAHIGSQDGRPSYGAYHFVFDVMPTHSLYNQPLNLYLSTNLWQKVLPYGSLTCRVISHAATWLDVDAYAGGASGPIILSSQWLTMTLTNHSPDPVSILGLEQAGDDWIGDIHYSLKALSSPRPDDTRVLKAPVVVQPGQAITLLYKLSMRPESIQRGLVFQPALRLEKGKVTALEVLPPVTLSLDFTPGSGRVPAGTERFVTVS</sequence>
<evidence type="ECO:0000313" key="1">
    <source>
        <dbReference type="EMBL" id="SDW10115.1"/>
    </source>
</evidence>
<protein>
    <submittedName>
        <fullName evidence="1">Uncharacterized protein</fullName>
    </submittedName>
</protein>
<gene>
    <name evidence="1" type="ORF">SAMN04489725_10231</name>
</gene>
<dbReference type="EMBL" id="FNOJ01000002">
    <property type="protein sequence ID" value="SDW10115.1"/>
    <property type="molecule type" value="Genomic_DNA"/>
</dbReference>
<organism evidence="1 2">
    <name type="scientific">Alicyclobacillus hesperidum</name>
    <dbReference type="NCBI Taxonomy" id="89784"/>
    <lineage>
        <taxon>Bacteria</taxon>
        <taxon>Bacillati</taxon>
        <taxon>Bacillota</taxon>
        <taxon>Bacilli</taxon>
        <taxon>Bacillales</taxon>
        <taxon>Alicyclobacillaceae</taxon>
        <taxon>Alicyclobacillus</taxon>
    </lineage>
</organism>
<accession>A0A1H2QSL1</accession>
<evidence type="ECO:0000313" key="2">
    <source>
        <dbReference type="Proteomes" id="UP000182589"/>
    </source>
</evidence>
<reference evidence="2" key="1">
    <citation type="submission" date="2016-10" db="EMBL/GenBank/DDBJ databases">
        <authorList>
            <person name="Varghese N."/>
        </authorList>
    </citation>
    <scope>NUCLEOTIDE SEQUENCE [LARGE SCALE GENOMIC DNA]</scope>
    <source>
        <strain evidence="2">DSM 12489</strain>
    </source>
</reference>
<name>A0A1H2QSL1_9BACL</name>
<dbReference type="Proteomes" id="UP000182589">
    <property type="component" value="Unassembled WGS sequence"/>
</dbReference>